<protein>
    <submittedName>
        <fullName evidence="1">Uncharacterized protein</fullName>
    </submittedName>
</protein>
<dbReference type="AlphaFoldDB" id="A0A2M6YUL1"/>
<evidence type="ECO:0000313" key="2">
    <source>
        <dbReference type="Proteomes" id="UP000230184"/>
    </source>
</evidence>
<proteinExistence type="predicted"/>
<gene>
    <name evidence="1" type="ORF">COT02_02145</name>
</gene>
<dbReference type="InterPro" id="IPR054795">
    <property type="entry name" value="TumE"/>
</dbReference>
<reference evidence="2" key="1">
    <citation type="submission" date="2017-09" db="EMBL/GenBank/DDBJ databases">
        <title>Depth-based differentiation of microbial function through sediment-hosted aquifers and enrichment of novel symbionts in the deep terrestrial subsurface.</title>
        <authorList>
            <person name="Probst A.J."/>
            <person name="Ladd B."/>
            <person name="Jarett J.K."/>
            <person name="Geller-Mcgrath D.E."/>
            <person name="Sieber C.M.K."/>
            <person name="Emerson J.B."/>
            <person name="Anantharaman K."/>
            <person name="Thomas B.C."/>
            <person name="Malmstrom R."/>
            <person name="Stieglmeier M."/>
            <person name="Klingl A."/>
            <person name="Woyke T."/>
            <person name="Ryan C.M."/>
            <person name="Banfield J.F."/>
        </authorList>
    </citation>
    <scope>NUCLEOTIDE SEQUENCE [LARGE SCALE GENOMIC DNA]</scope>
</reference>
<dbReference type="EMBL" id="PEWY01000058">
    <property type="protein sequence ID" value="PIU37190.1"/>
    <property type="molecule type" value="Genomic_DNA"/>
</dbReference>
<name>A0A2M6YUL1_9BACT</name>
<dbReference type="InterPro" id="IPR045397">
    <property type="entry name" value="TumE-like"/>
</dbReference>
<accession>A0A2M6YUL1</accession>
<organism evidence="1 2">
    <name type="scientific">Candidatus Roizmanbacteria bacterium CG07_land_8_20_14_0_80_34_15</name>
    <dbReference type="NCBI Taxonomy" id="1974849"/>
    <lineage>
        <taxon>Bacteria</taxon>
        <taxon>Candidatus Roizmaniibacteriota</taxon>
    </lineage>
</organism>
<comment type="caution">
    <text evidence="1">The sequence shown here is derived from an EMBL/GenBank/DDBJ whole genome shotgun (WGS) entry which is preliminary data.</text>
</comment>
<sequence length="134" mass="15975">MKKPSEILKLYSEKLSQGFESRLSPISFDINFSFRSLKTAFLTGFVVFRNGWLLEFDEIIQQKNNNIVRLKYRYHVMDKNKELVFRYDNVAHFPEIKTHPHHKHLPNKVIESNFPNLLDVIEEVEIMIITNLRP</sequence>
<dbReference type="Pfam" id="PF20126">
    <property type="entry name" value="TumE"/>
    <property type="match status" value="1"/>
</dbReference>
<evidence type="ECO:0000313" key="1">
    <source>
        <dbReference type="EMBL" id="PIU37190.1"/>
    </source>
</evidence>
<dbReference type="NCBIfam" id="NF045777">
    <property type="entry name" value="TumE"/>
    <property type="match status" value="1"/>
</dbReference>
<dbReference type="Proteomes" id="UP000230184">
    <property type="component" value="Unassembled WGS sequence"/>
</dbReference>